<reference evidence="2 3" key="1">
    <citation type="submission" date="2019-04" db="EMBL/GenBank/DDBJ databases">
        <authorList>
            <person name="Li Y."/>
            <person name="Wang J."/>
        </authorList>
    </citation>
    <scope>NUCLEOTIDE SEQUENCE [LARGE SCALE GENOMIC DNA]</scope>
    <source>
        <strain evidence="2 3">DSM 14668</strain>
    </source>
</reference>
<feature type="region of interest" description="Disordered" evidence="1">
    <location>
        <begin position="150"/>
        <end position="170"/>
    </location>
</feature>
<evidence type="ECO:0000313" key="2">
    <source>
        <dbReference type="EMBL" id="TKD09256.1"/>
    </source>
</evidence>
<dbReference type="Proteomes" id="UP000309215">
    <property type="component" value="Unassembled WGS sequence"/>
</dbReference>
<evidence type="ECO:0000313" key="3">
    <source>
        <dbReference type="Proteomes" id="UP000309215"/>
    </source>
</evidence>
<proteinExistence type="predicted"/>
<keyword evidence="3" id="KW-1185">Reference proteome</keyword>
<evidence type="ECO:0008006" key="4">
    <source>
        <dbReference type="Google" id="ProtNLM"/>
    </source>
</evidence>
<dbReference type="AlphaFoldDB" id="A0A4V5PSH5"/>
<accession>A0A4V5PSH5</accession>
<comment type="caution">
    <text evidence="2">The sequence shown here is derived from an EMBL/GenBank/DDBJ whole genome shotgun (WGS) entry which is preliminary data.</text>
</comment>
<feature type="compositionally biased region" description="Basic and acidic residues" evidence="1">
    <location>
        <begin position="152"/>
        <end position="161"/>
    </location>
</feature>
<dbReference type="PROSITE" id="PS51257">
    <property type="entry name" value="PROKAR_LIPOPROTEIN"/>
    <property type="match status" value="1"/>
</dbReference>
<dbReference type="RefSeq" id="WP_136929366.1">
    <property type="nucleotide sequence ID" value="NZ_SSMQ01000011.1"/>
</dbReference>
<name>A0A4V5PSH5_9BACT</name>
<dbReference type="InterPro" id="IPR036278">
    <property type="entry name" value="Sialidase_sf"/>
</dbReference>
<sequence>MKRISACLLLLGLGALGCGEVEVACDDPAACTCGPTRALPEGGCCPAWTVADGEVCRARTWTYPAPSQAISGPGARRVYTSIDGRGRALFVWDEATAPGADLLVVAEETDAGLSLRKPSAALPGFAGMGVVLGGEAGDAVVSWRQSITGGEGDVHRSERAPDGTWTDPMSPADRVSFGIRAYEPRLATRPSGEMLHVWNQWFGGSHFGVAIARRRGPGEAWEGPSAEDDVLSPVSFFSNAPQITVNSRGDALVSWYQSAGAQLMAFMSERLGAEGAFSRPGVDAYLSAPGAPIDNDPICNPKPALAEDGRGVVVWTQETGQGGVAVYLASRDASGTWTRPADLADTFSRPEGKCRDARAAFDGLGHLYVTWSEDTGAGPVVHLAQRAPDGVWIHPGDRPLVLSTEGATQAITPVLTVGREGGVIVVWSEEVGDHFRVAARRGSAAGFGLLEVLSPAGDHALTPHVAVGGPGDRAVVAWIHGEPTVGRVLFATLAL</sequence>
<evidence type="ECO:0000256" key="1">
    <source>
        <dbReference type="SAM" id="MobiDB-lite"/>
    </source>
</evidence>
<gene>
    <name evidence="2" type="ORF">E8A74_13370</name>
</gene>
<protein>
    <recommendedName>
        <fullName evidence="4">Exo-alpha-sialidase</fullName>
    </recommendedName>
</protein>
<dbReference type="EMBL" id="SSMQ01000011">
    <property type="protein sequence ID" value="TKD09256.1"/>
    <property type="molecule type" value="Genomic_DNA"/>
</dbReference>
<dbReference type="OrthoDB" id="5485114at2"/>
<dbReference type="SUPFAM" id="SSF50939">
    <property type="entry name" value="Sialidases"/>
    <property type="match status" value="1"/>
</dbReference>
<organism evidence="2 3">
    <name type="scientific">Polyangium fumosum</name>
    <dbReference type="NCBI Taxonomy" id="889272"/>
    <lineage>
        <taxon>Bacteria</taxon>
        <taxon>Pseudomonadati</taxon>
        <taxon>Myxococcota</taxon>
        <taxon>Polyangia</taxon>
        <taxon>Polyangiales</taxon>
        <taxon>Polyangiaceae</taxon>
        <taxon>Polyangium</taxon>
    </lineage>
</organism>